<keyword evidence="3" id="KW-0328">Glycosyltransferase</keyword>
<feature type="transmembrane region" description="Helical" evidence="8">
    <location>
        <begin position="157"/>
        <end position="174"/>
    </location>
</feature>
<keyword evidence="4" id="KW-0808">Transferase</keyword>
<name>A0A0G0MAJ4_9BACT</name>
<evidence type="ECO:0000256" key="2">
    <source>
        <dbReference type="ARBA" id="ARBA00022475"/>
    </source>
</evidence>
<evidence type="ECO:0000256" key="3">
    <source>
        <dbReference type="ARBA" id="ARBA00022676"/>
    </source>
</evidence>
<dbReference type="Pfam" id="PF13231">
    <property type="entry name" value="PMT_2"/>
    <property type="match status" value="1"/>
</dbReference>
<feature type="transmembrane region" description="Helical" evidence="8">
    <location>
        <begin position="353"/>
        <end position="371"/>
    </location>
</feature>
<gene>
    <name evidence="10" type="ORF">UT23_C0013G0035</name>
</gene>
<keyword evidence="5 8" id="KW-0812">Transmembrane</keyword>
<accession>A0A0G0MAJ4</accession>
<sequence>MNSLAIKLFVIRYYDYIFLFFLLVVVSFVVLYQKVLKKKKILIKLNKIIDRGPSERMGNLVLVFILVLGFLVRLYGITNPLADWHSFRQADTASVTRVYLEEGLNLLYPRYHDYSTTQSGMFNLKGYRFVEFPVYNVVHLLMVKIFPVFSLEVWGRLVSVFSALVSAYIIYLIGRKFISRWGGLFSAFFFLFIPFNIYFTRVILPEPIMVAFALLALWTFIKFSENDETLYLLGTVVFMALALLIKPYAFFYTPPIFYLAWQKYGIKKIFAQKKLLAAGLVATLPFILWRIWMQNFPEGIPFWQWTLNGDGIRFKPAFWYWLFGERITKLILGYWGLIPLAFGVMAYKKTRAFFYFLLVGMLLYMGVIATANVRHDYYQTLLIPATSLFLGVGVIEMWNLKVFNKMAVRGILIFSLLMFFLVGSFQVKEFYKINHPEIIAAGKAVDRLTPKDAVIIAAYNGDTAFLYQTRRKGWPVVDRPINELIERGVQYYVSVNLDHPQTKEFMEKFEVVERTSQYVIVKL</sequence>
<feature type="transmembrane region" description="Helical" evidence="8">
    <location>
        <begin position="407"/>
        <end position="427"/>
    </location>
</feature>
<dbReference type="AlphaFoldDB" id="A0A0G0MAJ4"/>
<dbReference type="Proteomes" id="UP000034325">
    <property type="component" value="Unassembled WGS sequence"/>
</dbReference>
<feature type="domain" description="Glycosyltransferase RgtA/B/C/D-like" evidence="9">
    <location>
        <begin position="134"/>
        <end position="289"/>
    </location>
</feature>
<feature type="transmembrane region" description="Helical" evidence="8">
    <location>
        <begin position="377"/>
        <end position="395"/>
    </location>
</feature>
<evidence type="ECO:0000256" key="8">
    <source>
        <dbReference type="SAM" id="Phobius"/>
    </source>
</evidence>
<evidence type="ECO:0000313" key="10">
    <source>
        <dbReference type="EMBL" id="KKQ97360.1"/>
    </source>
</evidence>
<dbReference type="PANTHER" id="PTHR33908">
    <property type="entry name" value="MANNOSYLTRANSFERASE YKCB-RELATED"/>
    <property type="match status" value="1"/>
</dbReference>
<reference evidence="10 11" key="1">
    <citation type="journal article" date="2015" name="Nature">
        <title>rRNA introns, odd ribosomes, and small enigmatic genomes across a large radiation of phyla.</title>
        <authorList>
            <person name="Brown C.T."/>
            <person name="Hug L.A."/>
            <person name="Thomas B.C."/>
            <person name="Sharon I."/>
            <person name="Castelle C.J."/>
            <person name="Singh A."/>
            <person name="Wilkins M.J."/>
            <person name="Williams K.H."/>
            <person name="Banfield J.F."/>
        </authorList>
    </citation>
    <scope>NUCLEOTIDE SEQUENCE [LARGE SCALE GENOMIC DNA]</scope>
</reference>
<keyword evidence="7 8" id="KW-0472">Membrane</keyword>
<dbReference type="GO" id="GO:0005886">
    <property type="term" value="C:plasma membrane"/>
    <property type="evidence" value="ECO:0007669"/>
    <property type="project" value="UniProtKB-SubCell"/>
</dbReference>
<dbReference type="InterPro" id="IPR038731">
    <property type="entry name" value="RgtA/B/C-like"/>
</dbReference>
<protein>
    <recommendedName>
        <fullName evidence="9">Glycosyltransferase RgtA/B/C/D-like domain-containing protein</fullName>
    </recommendedName>
</protein>
<feature type="transmembrane region" description="Helical" evidence="8">
    <location>
        <begin position="327"/>
        <end position="346"/>
    </location>
</feature>
<evidence type="ECO:0000256" key="5">
    <source>
        <dbReference type="ARBA" id="ARBA00022692"/>
    </source>
</evidence>
<evidence type="ECO:0000313" key="11">
    <source>
        <dbReference type="Proteomes" id="UP000034325"/>
    </source>
</evidence>
<feature type="transmembrane region" description="Helical" evidence="8">
    <location>
        <begin position="16"/>
        <end position="36"/>
    </location>
</feature>
<dbReference type="EMBL" id="LBWA01000013">
    <property type="protein sequence ID" value="KKQ97360.1"/>
    <property type="molecule type" value="Genomic_DNA"/>
</dbReference>
<evidence type="ECO:0000259" key="9">
    <source>
        <dbReference type="Pfam" id="PF13231"/>
    </source>
</evidence>
<keyword evidence="2" id="KW-1003">Cell membrane</keyword>
<evidence type="ECO:0000256" key="7">
    <source>
        <dbReference type="ARBA" id="ARBA00023136"/>
    </source>
</evidence>
<evidence type="ECO:0000256" key="6">
    <source>
        <dbReference type="ARBA" id="ARBA00022989"/>
    </source>
</evidence>
<feature type="transmembrane region" description="Helical" evidence="8">
    <location>
        <begin position="230"/>
        <end position="254"/>
    </location>
</feature>
<feature type="transmembrane region" description="Helical" evidence="8">
    <location>
        <begin position="57"/>
        <end position="77"/>
    </location>
</feature>
<organism evidence="10 11">
    <name type="scientific">Candidatus Woesebacteria bacterium GW2011_GWA1_39_12</name>
    <dbReference type="NCBI Taxonomy" id="1618549"/>
    <lineage>
        <taxon>Bacteria</taxon>
        <taxon>Candidatus Woeseibacteriota</taxon>
    </lineage>
</organism>
<dbReference type="GO" id="GO:0009103">
    <property type="term" value="P:lipopolysaccharide biosynthetic process"/>
    <property type="evidence" value="ECO:0007669"/>
    <property type="project" value="UniProtKB-ARBA"/>
</dbReference>
<dbReference type="GO" id="GO:0016763">
    <property type="term" value="F:pentosyltransferase activity"/>
    <property type="evidence" value="ECO:0007669"/>
    <property type="project" value="TreeGrafter"/>
</dbReference>
<keyword evidence="6 8" id="KW-1133">Transmembrane helix</keyword>
<comment type="caution">
    <text evidence="10">The sequence shown here is derived from an EMBL/GenBank/DDBJ whole genome shotgun (WGS) entry which is preliminary data.</text>
</comment>
<dbReference type="InterPro" id="IPR050297">
    <property type="entry name" value="LipidA_mod_glycosyltrf_83"/>
</dbReference>
<comment type="subcellular location">
    <subcellularLocation>
        <location evidence="1">Cell membrane</location>
        <topology evidence="1">Multi-pass membrane protein</topology>
    </subcellularLocation>
</comment>
<dbReference type="PANTHER" id="PTHR33908:SF11">
    <property type="entry name" value="MEMBRANE PROTEIN"/>
    <property type="match status" value="1"/>
</dbReference>
<evidence type="ECO:0000256" key="1">
    <source>
        <dbReference type="ARBA" id="ARBA00004651"/>
    </source>
</evidence>
<feature type="transmembrane region" description="Helical" evidence="8">
    <location>
        <begin position="275"/>
        <end position="292"/>
    </location>
</feature>
<feature type="transmembrane region" description="Helical" evidence="8">
    <location>
        <begin position="180"/>
        <end position="199"/>
    </location>
</feature>
<evidence type="ECO:0000256" key="4">
    <source>
        <dbReference type="ARBA" id="ARBA00022679"/>
    </source>
</evidence>
<proteinExistence type="predicted"/>